<organism evidence="2 3">
    <name type="scientific">Bursaphelenchus xylophilus</name>
    <name type="common">Pinewood nematode worm</name>
    <name type="synonym">Aphelenchoides xylophilus</name>
    <dbReference type="NCBI Taxonomy" id="6326"/>
    <lineage>
        <taxon>Eukaryota</taxon>
        <taxon>Metazoa</taxon>
        <taxon>Ecdysozoa</taxon>
        <taxon>Nematoda</taxon>
        <taxon>Chromadorea</taxon>
        <taxon>Rhabditida</taxon>
        <taxon>Tylenchina</taxon>
        <taxon>Tylenchomorpha</taxon>
        <taxon>Aphelenchoidea</taxon>
        <taxon>Aphelenchoididae</taxon>
        <taxon>Bursaphelenchus</taxon>
    </lineage>
</organism>
<keyword evidence="1" id="KW-0472">Membrane</keyword>
<name>A0A1I7RX95_BURXY</name>
<evidence type="ECO:0000313" key="3">
    <source>
        <dbReference type="WBParaSite" id="BXY_0535900.1"/>
    </source>
</evidence>
<keyword evidence="1" id="KW-1133">Transmembrane helix</keyword>
<sequence>MHNALICIRMSDRLMGKVMGSHGLNNRRFHSHISSSLRVRSGRCCLLSALDKLARGNQQFLQLGVHFGHTIVDIGDADFELDHYILVICCRDWFFGILEIRLYRAGMFAQWSVLVLNLIIFMSFLSVISPRCSLTTATPRCSKNQSNGVILALQVLNLIKQLKLRQHEHQNPCTSPKDSICLGMSEIVVLRVAIPRTKITLISSYLFVHSRFRRRFGPRADPYLKSPWPHRLLTIMLTSHTVFLFKLRSLRLFFSTYTASSPQSTDLESNDSQCLKFPADSAD</sequence>
<dbReference type="WBParaSite" id="BXY_0535900.1">
    <property type="protein sequence ID" value="BXY_0535900.1"/>
    <property type="gene ID" value="BXY_0535900"/>
</dbReference>
<feature type="transmembrane region" description="Helical" evidence="1">
    <location>
        <begin position="108"/>
        <end position="128"/>
    </location>
</feature>
<dbReference type="Proteomes" id="UP000095284">
    <property type="component" value="Unplaced"/>
</dbReference>
<reference evidence="3" key="1">
    <citation type="submission" date="2016-11" db="UniProtKB">
        <authorList>
            <consortium name="WormBaseParasite"/>
        </authorList>
    </citation>
    <scope>IDENTIFICATION</scope>
</reference>
<dbReference type="AlphaFoldDB" id="A0A1I7RX95"/>
<evidence type="ECO:0000313" key="2">
    <source>
        <dbReference type="Proteomes" id="UP000095284"/>
    </source>
</evidence>
<proteinExistence type="predicted"/>
<keyword evidence="1" id="KW-0812">Transmembrane</keyword>
<evidence type="ECO:0000256" key="1">
    <source>
        <dbReference type="SAM" id="Phobius"/>
    </source>
</evidence>
<protein>
    <submittedName>
        <fullName evidence="3">Uncharacterized protein</fullName>
    </submittedName>
</protein>
<accession>A0A1I7RX95</accession>